<keyword evidence="2" id="KW-1185">Reference proteome</keyword>
<dbReference type="RefSeq" id="WP_336557651.1">
    <property type="nucleotide sequence ID" value="NZ_JAYLLN010000020.1"/>
</dbReference>
<accession>A0ABU8I5V3</accession>
<protein>
    <recommendedName>
        <fullName evidence="3">DUF4836 family protein</fullName>
    </recommendedName>
</protein>
<organism evidence="1 2">
    <name type="scientific">Sphingobacterium tenebrionis</name>
    <dbReference type="NCBI Taxonomy" id="3111775"/>
    <lineage>
        <taxon>Bacteria</taxon>
        <taxon>Pseudomonadati</taxon>
        <taxon>Bacteroidota</taxon>
        <taxon>Sphingobacteriia</taxon>
        <taxon>Sphingobacteriales</taxon>
        <taxon>Sphingobacteriaceae</taxon>
        <taxon>Sphingobacterium</taxon>
    </lineage>
</organism>
<sequence length="662" mass="75456">MIRLVAVLATVGWSNMIHAQDLLKKVPEEAQVVMAMNGKAFFKHVDAAEVNKIFQNIGFFDNVFGKKNKISKENIQELGLDLNSKAYIHAQITDSVQYIGALFPIANVAQLEEVLPKDKKIQTVDGLKTMYTSDGTLRMSWDDNTLYFLGAVPMFNYFNKEEIRTRYGLKEDPKYNYDDAAAATTVEAYPDTVYVDTTITAVEVPPVKQGEIKEVEFEEGEEFIVPPASPPAKGTEIEEDEYAYVDSVLERDEYQDDYYKVYAEVSQHNDSVKNVLMAQWVNQRFTQILDGKIGYSKSKTFSRMKDNELMRLEMKNFNEFYSLYYPMDLFYGTFGAKPIFDYGYESLAGSLIVDGPQLKFVGDLGLDKEMTKYFKDIYKNKFNPKFFEFLDPNALGFISLNMNSEAYIKHMPSLVKKVYGNMAGDKVGNIIDLFATIADVTLDEKALGKVIKGDNLFVVNGVTKQEVKYKDYQYDDDYNYTEVERTKMETLPQFIWMFSSDDTRIFEKIINVGKSENSIEDHGGIFELKINDRSGIKPYLLIDKGIVFLSNDLQKLKDIKSKTFRGKGDASFVSFVKNNPVSLVFNAKQVPSLVKELDIPIHRNIEETINELSQYGNLYFVSKKVKGNNAGFEIGVDFPKTKPNAVSFMVDAINKLTLKFKD</sequence>
<gene>
    <name evidence="1" type="ORF">VJ786_09290</name>
</gene>
<reference evidence="1 2" key="1">
    <citation type="submission" date="2024-01" db="EMBL/GenBank/DDBJ databases">
        <title>Sphingobacterium tenebrionis sp. nov., a novel endophyte isolated from tenebrio molitor intestines.</title>
        <authorList>
            <person name="Zhang C."/>
        </authorList>
    </citation>
    <scope>NUCLEOTIDE SEQUENCE [LARGE SCALE GENOMIC DNA]</scope>
    <source>
        <strain evidence="1 2">PU5-4</strain>
    </source>
</reference>
<dbReference type="EMBL" id="JAYLLN010000020">
    <property type="protein sequence ID" value="MEI5985097.1"/>
    <property type="molecule type" value="Genomic_DNA"/>
</dbReference>
<proteinExistence type="predicted"/>
<comment type="caution">
    <text evidence="1">The sequence shown here is derived from an EMBL/GenBank/DDBJ whole genome shotgun (WGS) entry which is preliminary data.</text>
</comment>
<evidence type="ECO:0000313" key="2">
    <source>
        <dbReference type="Proteomes" id="UP001363035"/>
    </source>
</evidence>
<evidence type="ECO:0000313" key="1">
    <source>
        <dbReference type="EMBL" id="MEI5985097.1"/>
    </source>
</evidence>
<name>A0ABU8I5V3_9SPHI</name>
<evidence type="ECO:0008006" key="3">
    <source>
        <dbReference type="Google" id="ProtNLM"/>
    </source>
</evidence>
<dbReference type="Proteomes" id="UP001363035">
    <property type="component" value="Unassembled WGS sequence"/>
</dbReference>